<comment type="caution">
    <text evidence="6">The sequence shown here is derived from an EMBL/GenBank/DDBJ whole genome shotgun (WGS) entry which is preliminary data.</text>
</comment>
<evidence type="ECO:0000313" key="7">
    <source>
        <dbReference type="Proteomes" id="UP000035009"/>
    </source>
</evidence>
<gene>
    <name evidence="3 6" type="primary">rimP</name>
    <name evidence="6" type="ORF">GM1_053_00030</name>
</gene>
<keyword evidence="1 3" id="KW-0963">Cytoplasm</keyword>
<dbReference type="STRING" id="410332.SAMN04488550_1918"/>
<sequence length="183" mass="19766">MSGDKTELIGTVVEPVLTDAGYDLEEVALLTPPGRRDVRIVVDRDGGASLDAIAELSRAVDEALEASGVMGEQPYDLELTTPGVGRPLTAERHWRRSTGRTVKVAYTVDGVDKDVVGRIGPIAEGVVTLVKADKGRLSTVDVVLDTVTRAVVDVDFRRPDEAELRACGLDDAEIARRRERTDD</sequence>
<reference evidence="6 7" key="1">
    <citation type="submission" date="2013-02" db="EMBL/GenBank/DDBJ databases">
        <title>Whole genome shotgun sequence of Gordonia malaquae NBRC 108250.</title>
        <authorList>
            <person name="Yoshida I."/>
            <person name="Hosoyama A."/>
            <person name="Tsuchikane K."/>
            <person name="Ando Y."/>
            <person name="Baba S."/>
            <person name="Ohji S."/>
            <person name="Hamada M."/>
            <person name="Tamura T."/>
            <person name="Yamazoe A."/>
            <person name="Yamazaki S."/>
            <person name="Fujita N."/>
        </authorList>
    </citation>
    <scope>NUCLEOTIDE SEQUENCE [LARGE SCALE GENOMIC DNA]</scope>
    <source>
        <strain evidence="6 7">NBRC 108250</strain>
    </source>
</reference>
<dbReference type="Gene3D" id="3.30.300.70">
    <property type="entry name" value="RimP-like superfamily, N-terminal"/>
    <property type="match status" value="1"/>
</dbReference>
<evidence type="ECO:0000256" key="2">
    <source>
        <dbReference type="ARBA" id="ARBA00022517"/>
    </source>
</evidence>
<organism evidence="6 7">
    <name type="scientific">Gordonia malaquae NBRC 108250</name>
    <dbReference type="NCBI Taxonomy" id="1223542"/>
    <lineage>
        <taxon>Bacteria</taxon>
        <taxon>Bacillati</taxon>
        <taxon>Actinomycetota</taxon>
        <taxon>Actinomycetes</taxon>
        <taxon>Mycobacteriales</taxon>
        <taxon>Gordoniaceae</taxon>
        <taxon>Gordonia</taxon>
    </lineage>
</organism>
<dbReference type="NCBIfam" id="NF000930">
    <property type="entry name" value="PRK00092.2-2"/>
    <property type="match status" value="1"/>
</dbReference>
<dbReference type="eggNOG" id="COG0779">
    <property type="taxonomic scope" value="Bacteria"/>
</dbReference>
<evidence type="ECO:0000313" key="6">
    <source>
        <dbReference type="EMBL" id="GAC81947.1"/>
    </source>
</evidence>
<dbReference type="GO" id="GO:0006412">
    <property type="term" value="P:translation"/>
    <property type="evidence" value="ECO:0007669"/>
    <property type="project" value="TreeGrafter"/>
</dbReference>
<dbReference type="InterPro" id="IPR035956">
    <property type="entry name" value="RimP_N_sf"/>
</dbReference>
<keyword evidence="2 3" id="KW-0690">Ribosome biogenesis</keyword>
<comment type="subcellular location">
    <subcellularLocation>
        <location evidence="3">Cytoplasm</location>
    </subcellularLocation>
</comment>
<dbReference type="Pfam" id="PF17384">
    <property type="entry name" value="DUF150_C"/>
    <property type="match status" value="1"/>
</dbReference>
<dbReference type="InterPro" id="IPR028998">
    <property type="entry name" value="RimP_C"/>
</dbReference>
<dbReference type="InterPro" id="IPR003728">
    <property type="entry name" value="Ribosome_maturation_RimP"/>
</dbReference>
<proteinExistence type="inferred from homology"/>
<dbReference type="SUPFAM" id="SSF75420">
    <property type="entry name" value="YhbC-like, N-terminal domain"/>
    <property type="match status" value="1"/>
</dbReference>
<dbReference type="PANTHER" id="PTHR33867">
    <property type="entry name" value="RIBOSOME MATURATION FACTOR RIMP"/>
    <property type="match status" value="1"/>
</dbReference>
<evidence type="ECO:0000256" key="3">
    <source>
        <dbReference type="HAMAP-Rule" id="MF_01077"/>
    </source>
</evidence>
<dbReference type="Pfam" id="PF02576">
    <property type="entry name" value="RimP_N"/>
    <property type="match status" value="1"/>
</dbReference>
<comment type="function">
    <text evidence="3">Required for maturation of 30S ribosomal subunits.</text>
</comment>
<evidence type="ECO:0000259" key="4">
    <source>
        <dbReference type="Pfam" id="PF02576"/>
    </source>
</evidence>
<comment type="similarity">
    <text evidence="3">Belongs to the RimP family.</text>
</comment>
<dbReference type="AlphaFoldDB" id="M3V0F7"/>
<dbReference type="PANTHER" id="PTHR33867:SF1">
    <property type="entry name" value="RIBOSOME MATURATION FACTOR RIMP"/>
    <property type="match status" value="1"/>
</dbReference>
<evidence type="ECO:0000259" key="5">
    <source>
        <dbReference type="Pfam" id="PF17384"/>
    </source>
</evidence>
<name>M3V0F7_GORML</name>
<dbReference type="GO" id="GO:0005829">
    <property type="term" value="C:cytosol"/>
    <property type="evidence" value="ECO:0007669"/>
    <property type="project" value="TreeGrafter"/>
</dbReference>
<feature type="domain" description="Ribosome maturation factor RimP C-terminal" evidence="5">
    <location>
        <begin position="88"/>
        <end position="156"/>
    </location>
</feature>
<keyword evidence="7" id="KW-1185">Reference proteome</keyword>
<accession>M3V0F7</accession>
<dbReference type="HAMAP" id="MF_01077">
    <property type="entry name" value="RimP"/>
    <property type="match status" value="1"/>
</dbReference>
<protein>
    <recommendedName>
        <fullName evidence="3">Ribosome maturation factor RimP</fullName>
    </recommendedName>
</protein>
<dbReference type="GO" id="GO:0000028">
    <property type="term" value="P:ribosomal small subunit assembly"/>
    <property type="evidence" value="ECO:0007669"/>
    <property type="project" value="TreeGrafter"/>
</dbReference>
<dbReference type="InterPro" id="IPR028989">
    <property type="entry name" value="RimP_N"/>
</dbReference>
<dbReference type="EMBL" id="BAOP01000053">
    <property type="protein sequence ID" value="GAC81947.1"/>
    <property type="molecule type" value="Genomic_DNA"/>
</dbReference>
<dbReference type="RefSeq" id="WP_008382112.1">
    <property type="nucleotide sequence ID" value="NZ_BAOP01000053.1"/>
</dbReference>
<feature type="domain" description="Ribosome maturation factor RimP N-terminal" evidence="4">
    <location>
        <begin position="13"/>
        <end position="84"/>
    </location>
</feature>
<dbReference type="OrthoDB" id="9805006at2"/>
<evidence type="ECO:0000256" key="1">
    <source>
        <dbReference type="ARBA" id="ARBA00022490"/>
    </source>
</evidence>
<dbReference type="Proteomes" id="UP000035009">
    <property type="component" value="Unassembled WGS sequence"/>
</dbReference>